<proteinExistence type="predicted"/>
<organism evidence="3 4">
    <name type="scientific">Arachis hypogaea</name>
    <name type="common">Peanut</name>
    <dbReference type="NCBI Taxonomy" id="3818"/>
    <lineage>
        <taxon>Eukaryota</taxon>
        <taxon>Viridiplantae</taxon>
        <taxon>Streptophyta</taxon>
        <taxon>Embryophyta</taxon>
        <taxon>Tracheophyta</taxon>
        <taxon>Spermatophyta</taxon>
        <taxon>Magnoliopsida</taxon>
        <taxon>eudicotyledons</taxon>
        <taxon>Gunneridae</taxon>
        <taxon>Pentapetalae</taxon>
        <taxon>rosids</taxon>
        <taxon>fabids</taxon>
        <taxon>Fabales</taxon>
        <taxon>Fabaceae</taxon>
        <taxon>Papilionoideae</taxon>
        <taxon>50 kb inversion clade</taxon>
        <taxon>dalbergioids sensu lato</taxon>
        <taxon>Dalbergieae</taxon>
        <taxon>Pterocarpus clade</taxon>
        <taxon>Arachis</taxon>
    </lineage>
</organism>
<dbReference type="EMBL" id="SDMP01000005">
    <property type="protein sequence ID" value="RYR59729.1"/>
    <property type="molecule type" value="Genomic_DNA"/>
</dbReference>
<feature type="region of interest" description="Disordered" evidence="2">
    <location>
        <begin position="75"/>
        <end position="105"/>
    </location>
</feature>
<evidence type="ECO:0000313" key="4">
    <source>
        <dbReference type="Proteomes" id="UP000289738"/>
    </source>
</evidence>
<evidence type="ECO:0000256" key="2">
    <source>
        <dbReference type="SAM" id="MobiDB-lite"/>
    </source>
</evidence>
<feature type="coiled-coil region" evidence="1">
    <location>
        <begin position="3"/>
        <end position="30"/>
    </location>
</feature>
<comment type="caution">
    <text evidence="3">The sequence shown here is derived from an EMBL/GenBank/DDBJ whole genome shotgun (WGS) entry which is preliminary data.</text>
</comment>
<keyword evidence="4" id="KW-1185">Reference proteome</keyword>
<accession>A0A445D984</accession>
<keyword evidence="1" id="KW-0175">Coiled coil</keyword>
<gene>
    <name evidence="3" type="ORF">Ahy_A05g025669</name>
</gene>
<protein>
    <submittedName>
        <fullName evidence="3">Uncharacterized protein</fullName>
    </submittedName>
</protein>
<name>A0A445D984_ARAHY</name>
<dbReference type="Proteomes" id="UP000289738">
    <property type="component" value="Chromosome A05"/>
</dbReference>
<evidence type="ECO:0000313" key="3">
    <source>
        <dbReference type="EMBL" id="RYR59729.1"/>
    </source>
</evidence>
<evidence type="ECO:0000256" key="1">
    <source>
        <dbReference type="SAM" id="Coils"/>
    </source>
</evidence>
<sequence>MAEIALKNMMEELNKRISDLEERIAKEESDKLVEITHPMAVTNCNMDELPKVHLKNATIRASAVSTLAKFGAAVDELKSEEENVKPQGKEEGLELEVQLEKERKQ</sequence>
<dbReference type="AlphaFoldDB" id="A0A445D984"/>
<reference evidence="3 4" key="1">
    <citation type="submission" date="2019-01" db="EMBL/GenBank/DDBJ databases">
        <title>Sequencing of cultivated peanut Arachis hypogaea provides insights into genome evolution and oil improvement.</title>
        <authorList>
            <person name="Chen X."/>
        </authorList>
    </citation>
    <scope>NUCLEOTIDE SEQUENCE [LARGE SCALE GENOMIC DNA]</scope>
    <source>
        <strain evidence="4">cv. Fuhuasheng</strain>
        <tissue evidence="3">Leaves</tissue>
    </source>
</reference>